<keyword evidence="3" id="KW-0812">Transmembrane</keyword>
<dbReference type="InterPro" id="IPR011990">
    <property type="entry name" value="TPR-like_helical_dom_sf"/>
</dbReference>
<keyword evidence="11" id="KW-1185">Reference proteome</keyword>
<dbReference type="RefSeq" id="WP_049725526.1">
    <property type="nucleotide sequence ID" value="NZ_CP012154.1"/>
</dbReference>
<keyword evidence="6" id="KW-0143">Chaperone</keyword>
<dbReference type="KEGG" id="wma:WM2015_1554"/>
<dbReference type="AlphaFoldDB" id="A0A0K0XW42"/>
<keyword evidence="4" id="KW-1133">Transmembrane helix</keyword>
<evidence type="ECO:0000259" key="9">
    <source>
        <dbReference type="Pfam" id="PF09976"/>
    </source>
</evidence>
<keyword evidence="2" id="KW-1003">Cell membrane</keyword>
<reference evidence="10 11" key="1">
    <citation type="submission" date="2015-07" db="EMBL/GenBank/DDBJ databases">
        <authorList>
            <person name="Noorani M."/>
        </authorList>
    </citation>
    <scope>NUCLEOTIDE SEQUENCE [LARGE SCALE GENOMIC DNA]</scope>
    <source>
        <strain evidence="10 11">KCTC 42284</strain>
    </source>
</reference>
<dbReference type="Gene3D" id="1.25.40.10">
    <property type="entry name" value="Tetratricopeptide repeat domain"/>
    <property type="match status" value="1"/>
</dbReference>
<dbReference type="SUPFAM" id="SSF48452">
    <property type="entry name" value="TPR-like"/>
    <property type="match status" value="1"/>
</dbReference>
<comment type="subcellular location">
    <subcellularLocation>
        <location evidence="1">Cell membrane</location>
        <topology evidence="1">Single-pass type II membrane protein</topology>
    </subcellularLocation>
</comment>
<evidence type="ECO:0000256" key="2">
    <source>
        <dbReference type="ARBA" id="ARBA00022475"/>
    </source>
</evidence>
<dbReference type="Pfam" id="PF09976">
    <property type="entry name" value="TPR_21"/>
    <property type="match status" value="1"/>
</dbReference>
<dbReference type="PANTHER" id="PTHR38035">
    <property type="entry name" value="UPF0070 PROTEIN YFGM"/>
    <property type="match status" value="1"/>
</dbReference>
<dbReference type="Proteomes" id="UP000066624">
    <property type="component" value="Chromosome"/>
</dbReference>
<evidence type="ECO:0000256" key="6">
    <source>
        <dbReference type="ARBA" id="ARBA00023186"/>
    </source>
</evidence>
<feature type="domain" description="Ancillary SecYEG translocon subunit/Cell division coordinator CpoB TPR" evidence="9">
    <location>
        <begin position="16"/>
        <end position="207"/>
    </location>
</feature>
<evidence type="ECO:0000256" key="7">
    <source>
        <dbReference type="ARBA" id="ARBA00024197"/>
    </source>
</evidence>
<evidence type="ECO:0000313" key="10">
    <source>
        <dbReference type="EMBL" id="AKS41924.1"/>
    </source>
</evidence>
<organism evidence="10 11">
    <name type="scientific">Wenzhouxiangella marina</name>
    <dbReference type="NCBI Taxonomy" id="1579979"/>
    <lineage>
        <taxon>Bacteria</taxon>
        <taxon>Pseudomonadati</taxon>
        <taxon>Pseudomonadota</taxon>
        <taxon>Gammaproteobacteria</taxon>
        <taxon>Chromatiales</taxon>
        <taxon>Wenzhouxiangellaceae</taxon>
        <taxon>Wenzhouxiangella</taxon>
    </lineage>
</organism>
<dbReference type="GO" id="GO:0005886">
    <property type="term" value="C:plasma membrane"/>
    <property type="evidence" value="ECO:0007669"/>
    <property type="project" value="UniProtKB-SubCell"/>
</dbReference>
<dbReference type="PIRSF" id="PIRSF006170">
    <property type="entry name" value="YfgM"/>
    <property type="match status" value="1"/>
</dbReference>
<evidence type="ECO:0000256" key="8">
    <source>
        <dbReference type="ARBA" id="ARBA00024235"/>
    </source>
</evidence>
<evidence type="ECO:0000256" key="1">
    <source>
        <dbReference type="ARBA" id="ARBA00004401"/>
    </source>
</evidence>
<dbReference type="InterPro" id="IPR026039">
    <property type="entry name" value="YfgM"/>
</dbReference>
<evidence type="ECO:0000256" key="5">
    <source>
        <dbReference type="ARBA" id="ARBA00023136"/>
    </source>
</evidence>
<dbReference type="PANTHER" id="PTHR38035:SF1">
    <property type="entry name" value="ANCILLARY SECYEG TRANSLOCON SUBUNIT"/>
    <property type="match status" value="1"/>
</dbReference>
<dbReference type="GO" id="GO:0044877">
    <property type="term" value="F:protein-containing complex binding"/>
    <property type="evidence" value="ECO:0007669"/>
    <property type="project" value="InterPro"/>
</dbReference>
<name>A0A0K0XW42_9GAMM</name>
<comment type="similarity">
    <text evidence="7">Belongs to the YfgM family.</text>
</comment>
<gene>
    <name evidence="10" type="ORF">WM2015_1554</name>
</gene>
<dbReference type="InterPro" id="IPR018704">
    <property type="entry name" value="SecYEG/CpoB_TPR"/>
</dbReference>
<dbReference type="OrthoDB" id="9789675at2"/>
<evidence type="ECO:0000256" key="3">
    <source>
        <dbReference type="ARBA" id="ARBA00022692"/>
    </source>
</evidence>
<dbReference type="EMBL" id="CP012154">
    <property type="protein sequence ID" value="AKS41924.1"/>
    <property type="molecule type" value="Genomic_DNA"/>
</dbReference>
<keyword evidence="5" id="KW-0472">Membrane</keyword>
<protein>
    <recommendedName>
        <fullName evidence="8">Ancillary SecYEG translocon subunit</fullName>
    </recommendedName>
</protein>
<sequence>MAVELYDDHEQGERVRSWINEYGASIVVGLVLAFGGIFGFKYWQGQQEAARLLASEYYSVIQSELSEGRIDFAQEQFDAMKEASGRSAYVGLASLLMAGAYVDDGRLEPAAELYRDVLNNDRLASLHGAASLRLARILQAQGDIGGALAQLEGGAPSGFQGAWAEARGDFFMVRGQLDQARLAYQEAMDNLTGQGIGRSLLQIKIDSTGPAAAEDAS</sequence>
<accession>A0A0K0XW42</accession>
<evidence type="ECO:0000313" key="11">
    <source>
        <dbReference type="Proteomes" id="UP000066624"/>
    </source>
</evidence>
<evidence type="ECO:0000256" key="4">
    <source>
        <dbReference type="ARBA" id="ARBA00022989"/>
    </source>
</evidence>
<proteinExistence type="inferred from homology"/>
<dbReference type="STRING" id="1579979.WM2015_1554"/>